<evidence type="ECO:0000259" key="2">
    <source>
        <dbReference type="Pfam" id="PF01970"/>
    </source>
</evidence>
<keyword evidence="1" id="KW-1133">Transmembrane helix</keyword>
<evidence type="ECO:0000256" key="1">
    <source>
        <dbReference type="SAM" id="Phobius"/>
    </source>
</evidence>
<feature type="transmembrane region" description="Helical" evidence="1">
    <location>
        <begin position="255"/>
        <end position="276"/>
    </location>
</feature>
<gene>
    <name evidence="3" type="ORF">SAMN05877753_104354</name>
</gene>
<keyword evidence="1" id="KW-0812">Transmembrane</keyword>
<feature type="transmembrane region" description="Helical" evidence="1">
    <location>
        <begin position="350"/>
        <end position="371"/>
    </location>
</feature>
<dbReference type="PANTHER" id="PTHR35342">
    <property type="entry name" value="TRICARBOXYLIC TRANSPORT PROTEIN"/>
    <property type="match status" value="1"/>
</dbReference>
<dbReference type="InterPro" id="IPR002823">
    <property type="entry name" value="DUF112_TM"/>
</dbReference>
<feature type="transmembrane region" description="Helical" evidence="1">
    <location>
        <begin position="459"/>
        <end position="483"/>
    </location>
</feature>
<feature type="domain" description="DUF112" evidence="2">
    <location>
        <begin position="16"/>
        <end position="434"/>
    </location>
</feature>
<sequence length="502" mass="53407">MEVLNVFMSVLQPLNIFFIFVGVAAGIVVGAIPGLTATLAISLLLPFTFMLSPEPALLLLLGIYVGGMYGGAITAILIRAPGTPAAVATSFDGYPLTQKGESGRALGIAATASFLGGCISVIIMIMMSPLISNFALKFSSAEYFALGVFGLTIIFTVTGKSVMKGMISGLLGLLLATVGIDAISPFPRFTFDIPQLVIGLPFLPVVIGLFAVSEVFRMLEKPDSQIKSMPNKINRIRPTIKEMKALKWVFAKSGLIGSFIGALPGAGANIAAFVSYGEAKRSSKNPDEFGKGRIEGVAASEAANSAVVGGALIPALTLGIPGDAVTAVLLGAFIIQGIEPGPLLFQNHLNLIYIIYIGLFIAMIFQLTIGLSSARIISKLAMLKKTVLLPIIAIFSFLGAYAPEASIYHMGVALFFGVIGYFMEKFGYSVAPMALAFILGPIIERSFRTALIRSESGYAIFFSSPISLTLLLATILFFVVIIYRQYKTNKNVLHDEKNELVK</sequence>
<feature type="transmembrane region" description="Helical" evidence="1">
    <location>
        <begin position="143"/>
        <end position="159"/>
    </location>
</feature>
<feature type="transmembrane region" description="Helical" evidence="1">
    <location>
        <begin position="196"/>
        <end position="219"/>
    </location>
</feature>
<dbReference type="EMBL" id="OAOP01000004">
    <property type="protein sequence ID" value="SNX70785.1"/>
    <property type="molecule type" value="Genomic_DNA"/>
</dbReference>
<feature type="transmembrane region" description="Helical" evidence="1">
    <location>
        <begin position="430"/>
        <end position="447"/>
    </location>
</feature>
<feature type="transmembrane region" description="Helical" evidence="1">
    <location>
        <begin position="16"/>
        <end position="45"/>
    </location>
</feature>
<feature type="transmembrane region" description="Helical" evidence="1">
    <location>
        <begin position="57"/>
        <end position="78"/>
    </location>
</feature>
<name>A0A285CTN0_9BACI</name>
<feature type="transmembrane region" description="Helical" evidence="1">
    <location>
        <begin position="165"/>
        <end position="184"/>
    </location>
</feature>
<reference evidence="3 4" key="1">
    <citation type="submission" date="2017-08" db="EMBL/GenBank/DDBJ databases">
        <authorList>
            <person name="de Groot N.N."/>
        </authorList>
    </citation>
    <scope>NUCLEOTIDE SEQUENCE [LARGE SCALE GENOMIC DNA]</scope>
    <source>
        <strain evidence="3 4">JC228</strain>
    </source>
</reference>
<feature type="transmembrane region" description="Helical" evidence="1">
    <location>
        <begin position="407"/>
        <end position="423"/>
    </location>
</feature>
<feature type="transmembrane region" description="Helical" evidence="1">
    <location>
        <begin position="105"/>
        <end position="131"/>
    </location>
</feature>
<accession>A0A285CTN0</accession>
<keyword evidence="4" id="KW-1185">Reference proteome</keyword>
<organism evidence="3 4">
    <name type="scientific">Bacillus oleivorans</name>
    <dbReference type="NCBI Taxonomy" id="1448271"/>
    <lineage>
        <taxon>Bacteria</taxon>
        <taxon>Bacillati</taxon>
        <taxon>Bacillota</taxon>
        <taxon>Bacilli</taxon>
        <taxon>Bacillales</taxon>
        <taxon>Bacillaceae</taxon>
        <taxon>Bacillus</taxon>
    </lineage>
</organism>
<keyword evidence="1" id="KW-0472">Membrane</keyword>
<dbReference type="RefSeq" id="WP_097158736.1">
    <property type="nucleotide sequence ID" value="NZ_JBEPMQ010000006.1"/>
</dbReference>
<dbReference type="Proteomes" id="UP000219546">
    <property type="component" value="Unassembled WGS sequence"/>
</dbReference>
<proteinExistence type="predicted"/>
<protein>
    <submittedName>
        <fullName evidence="3">Putative tricarboxylic transport membrane protein</fullName>
    </submittedName>
</protein>
<dbReference type="AlphaFoldDB" id="A0A285CTN0"/>
<feature type="transmembrane region" description="Helical" evidence="1">
    <location>
        <begin position="315"/>
        <end position="338"/>
    </location>
</feature>
<dbReference type="OrthoDB" id="9781349at2"/>
<evidence type="ECO:0000313" key="3">
    <source>
        <dbReference type="EMBL" id="SNX70785.1"/>
    </source>
</evidence>
<evidence type="ECO:0000313" key="4">
    <source>
        <dbReference type="Proteomes" id="UP000219546"/>
    </source>
</evidence>
<dbReference type="Pfam" id="PF01970">
    <property type="entry name" value="TctA"/>
    <property type="match status" value="1"/>
</dbReference>
<dbReference type="PANTHER" id="PTHR35342:SF5">
    <property type="entry name" value="TRICARBOXYLIC TRANSPORT PROTEIN"/>
    <property type="match status" value="1"/>
</dbReference>